<name>A0A834WCX3_9FABA</name>
<sequence length="135" mass="14547">MAADFIEDVGALGRVCDQFCSLEPPVEPSCTKDFPSLPHLCFFEKEPSSRFRVSILLALYTASAYDAKSFIRTATAINNGRMSPSTNLLILSHSVATRPIRASTTPCNPTTADSSAERRGGQRFSVSAGMLSLVV</sequence>
<keyword evidence="2" id="KW-1185">Reference proteome</keyword>
<protein>
    <submittedName>
        <fullName evidence="1">Uncharacterized protein</fullName>
    </submittedName>
</protein>
<dbReference type="EMBL" id="JAAIUW010000010">
    <property type="protein sequence ID" value="KAF7812554.1"/>
    <property type="molecule type" value="Genomic_DNA"/>
</dbReference>
<dbReference type="AlphaFoldDB" id="A0A834WCX3"/>
<gene>
    <name evidence="1" type="ORF">G2W53_033530</name>
</gene>
<evidence type="ECO:0000313" key="1">
    <source>
        <dbReference type="EMBL" id="KAF7812554.1"/>
    </source>
</evidence>
<dbReference type="Proteomes" id="UP000634136">
    <property type="component" value="Unassembled WGS sequence"/>
</dbReference>
<organism evidence="1 2">
    <name type="scientific">Senna tora</name>
    <dbReference type="NCBI Taxonomy" id="362788"/>
    <lineage>
        <taxon>Eukaryota</taxon>
        <taxon>Viridiplantae</taxon>
        <taxon>Streptophyta</taxon>
        <taxon>Embryophyta</taxon>
        <taxon>Tracheophyta</taxon>
        <taxon>Spermatophyta</taxon>
        <taxon>Magnoliopsida</taxon>
        <taxon>eudicotyledons</taxon>
        <taxon>Gunneridae</taxon>
        <taxon>Pentapetalae</taxon>
        <taxon>rosids</taxon>
        <taxon>fabids</taxon>
        <taxon>Fabales</taxon>
        <taxon>Fabaceae</taxon>
        <taxon>Caesalpinioideae</taxon>
        <taxon>Cassia clade</taxon>
        <taxon>Senna</taxon>
    </lineage>
</organism>
<reference evidence="1" key="1">
    <citation type="submission" date="2020-09" db="EMBL/GenBank/DDBJ databases">
        <title>Genome-Enabled Discovery of Anthraquinone Biosynthesis in Senna tora.</title>
        <authorList>
            <person name="Kang S.-H."/>
            <person name="Pandey R.P."/>
            <person name="Lee C.-M."/>
            <person name="Sim J.-S."/>
            <person name="Jeong J.-T."/>
            <person name="Choi B.-S."/>
            <person name="Jung M."/>
            <person name="Ginzburg D."/>
            <person name="Zhao K."/>
            <person name="Won S.Y."/>
            <person name="Oh T.-J."/>
            <person name="Yu Y."/>
            <person name="Kim N.-H."/>
            <person name="Lee O.R."/>
            <person name="Lee T.-H."/>
            <person name="Bashyal P."/>
            <person name="Kim T.-S."/>
            <person name="Lee W.-H."/>
            <person name="Kawkins C."/>
            <person name="Kim C.-K."/>
            <person name="Kim J.S."/>
            <person name="Ahn B.O."/>
            <person name="Rhee S.Y."/>
            <person name="Sohng J.K."/>
        </authorList>
    </citation>
    <scope>NUCLEOTIDE SEQUENCE</scope>
    <source>
        <tissue evidence="1">Leaf</tissue>
    </source>
</reference>
<evidence type="ECO:0000313" key="2">
    <source>
        <dbReference type="Proteomes" id="UP000634136"/>
    </source>
</evidence>
<accession>A0A834WCX3</accession>
<proteinExistence type="predicted"/>
<comment type="caution">
    <text evidence="1">The sequence shown here is derived from an EMBL/GenBank/DDBJ whole genome shotgun (WGS) entry which is preliminary data.</text>
</comment>